<protein>
    <recommendedName>
        <fullName evidence="2">DUF5615 domain-containing protein</fullName>
    </recommendedName>
</protein>
<name>A0A2H3P9K6_9BACT</name>
<evidence type="ECO:0000256" key="1">
    <source>
        <dbReference type="SAM" id="Phobius"/>
    </source>
</evidence>
<keyword evidence="1" id="KW-1133">Transmembrane helix</keyword>
<dbReference type="AlphaFoldDB" id="A0A2H3P9K6"/>
<proteinExistence type="predicted"/>
<evidence type="ECO:0000259" key="2">
    <source>
        <dbReference type="Pfam" id="PF18480"/>
    </source>
</evidence>
<keyword evidence="1" id="KW-0472">Membrane</keyword>
<dbReference type="RefSeq" id="WP_176521634.1">
    <property type="nucleotide sequence ID" value="NZ_PDEP01000001.1"/>
</dbReference>
<gene>
    <name evidence="3" type="ORF">CRI93_02480</name>
</gene>
<reference evidence="3 4" key="1">
    <citation type="submission" date="2017-10" db="EMBL/GenBank/DDBJ databases">
        <title>Draft genome of Longimonas halophila.</title>
        <authorList>
            <person name="Goh K.M."/>
            <person name="Shamsir M.S."/>
            <person name="Lim S.W."/>
        </authorList>
    </citation>
    <scope>NUCLEOTIDE SEQUENCE [LARGE SCALE GENOMIC DNA]</scope>
    <source>
        <strain evidence="3 4">KCTC 42399</strain>
    </source>
</reference>
<organism evidence="3 4">
    <name type="scientific">Longimonas halophila</name>
    <dbReference type="NCBI Taxonomy" id="1469170"/>
    <lineage>
        <taxon>Bacteria</taxon>
        <taxon>Pseudomonadati</taxon>
        <taxon>Rhodothermota</taxon>
        <taxon>Rhodothermia</taxon>
        <taxon>Rhodothermales</taxon>
        <taxon>Salisaetaceae</taxon>
        <taxon>Longimonas</taxon>
    </lineage>
</organism>
<sequence length="121" mass="13479">MQFLADQDVYATTVDWLRSHGHNVETARSLGMQEATDLQLLRRASQLNRIMVTRDKDFGALVFLLGVGSTGVILLRMSPSTIDSVHATLDALITSRSSSDFQHTFCVVEPDRYRIRTIPAG</sequence>
<keyword evidence="4" id="KW-1185">Reference proteome</keyword>
<evidence type="ECO:0000313" key="3">
    <source>
        <dbReference type="EMBL" id="PEN09615.1"/>
    </source>
</evidence>
<accession>A0A2H3P9K6</accession>
<feature type="domain" description="DUF5615" evidence="2">
    <location>
        <begin position="1"/>
        <end position="110"/>
    </location>
</feature>
<dbReference type="Proteomes" id="UP000221024">
    <property type="component" value="Unassembled WGS sequence"/>
</dbReference>
<dbReference type="Pfam" id="PF18480">
    <property type="entry name" value="DUF5615"/>
    <property type="match status" value="1"/>
</dbReference>
<dbReference type="InterPro" id="IPR041049">
    <property type="entry name" value="DUF5615"/>
</dbReference>
<evidence type="ECO:0000313" key="4">
    <source>
        <dbReference type="Proteomes" id="UP000221024"/>
    </source>
</evidence>
<feature type="transmembrane region" description="Helical" evidence="1">
    <location>
        <begin position="58"/>
        <end position="75"/>
    </location>
</feature>
<keyword evidence="1" id="KW-0812">Transmembrane</keyword>
<dbReference type="EMBL" id="PDEP01000001">
    <property type="protein sequence ID" value="PEN09615.1"/>
    <property type="molecule type" value="Genomic_DNA"/>
</dbReference>
<comment type="caution">
    <text evidence="3">The sequence shown here is derived from an EMBL/GenBank/DDBJ whole genome shotgun (WGS) entry which is preliminary data.</text>
</comment>